<feature type="binding site" evidence="7">
    <location>
        <position position="396"/>
    </location>
    <ligand>
        <name>meso-2,6-diaminopimelate</name>
        <dbReference type="ChEBI" id="CHEBI:57791"/>
    </ligand>
</feature>
<comment type="subcellular location">
    <subcellularLocation>
        <location evidence="7 8">Cytoplasm</location>
    </subcellularLocation>
</comment>
<comment type="cofactor">
    <cofactor evidence="7">
        <name>Mg(2+)</name>
        <dbReference type="ChEBI" id="CHEBI:18420"/>
    </cofactor>
</comment>
<dbReference type="GO" id="GO:0005737">
    <property type="term" value="C:cytoplasm"/>
    <property type="evidence" value="ECO:0007669"/>
    <property type="project" value="UniProtKB-SubCell"/>
</dbReference>
<comment type="PTM">
    <text evidence="7">Carboxylation is probably crucial for Mg(2+) binding and, consequently, for the gamma-phosphate positioning of ATP.</text>
</comment>
<dbReference type="InterPro" id="IPR013221">
    <property type="entry name" value="Mur_ligase_cen"/>
</dbReference>
<dbReference type="OrthoDB" id="9800958at2"/>
<keyword evidence="6 7" id="KW-0961">Cell wall biogenesis/degradation</keyword>
<reference evidence="12 13" key="1">
    <citation type="submission" date="2016-10" db="EMBL/GenBank/DDBJ databases">
        <authorList>
            <person name="de Groot N.N."/>
        </authorList>
    </citation>
    <scope>NUCLEOTIDE SEQUENCE [LARGE SCALE GENOMIC DNA]</scope>
    <source>
        <strain evidence="12 13">HLD2</strain>
    </source>
</reference>
<dbReference type="PANTHER" id="PTHR23135">
    <property type="entry name" value="MUR LIGASE FAMILY MEMBER"/>
    <property type="match status" value="1"/>
</dbReference>
<feature type="domain" description="Mur ligase N-terminal catalytic" evidence="9">
    <location>
        <begin position="33"/>
        <end position="108"/>
    </location>
</feature>
<keyword evidence="7 12" id="KW-0436">Ligase</keyword>
<dbReference type="GO" id="GO:0009252">
    <property type="term" value="P:peptidoglycan biosynthetic process"/>
    <property type="evidence" value="ECO:0007669"/>
    <property type="project" value="UniProtKB-UniRule"/>
</dbReference>
<feature type="binding site" evidence="7">
    <location>
        <position position="196"/>
    </location>
    <ligand>
        <name>UDP-N-acetyl-alpha-D-muramoyl-L-alanyl-D-glutamate</name>
        <dbReference type="ChEBI" id="CHEBI:83900"/>
    </ligand>
</feature>
<dbReference type="Gene3D" id="3.40.1390.10">
    <property type="entry name" value="MurE/MurF, N-terminal domain"/>
    <property type="match status" value="1"/>
</dbReference>
<dbReference type="InterPro" id="IPR036615">
    <property type="entry name" value="Mur_ligase_C_dom_sf"/>
</dbReference>
<proteinExistence type="inferred from homology"/>
<dbReference type="Gene3D" id="3.40.1190.10">
    <property type="entry name" value="Mur-like, catalytic domain"/>
    <property type="match status" value="1"/>
</dbReference>
<comment type="pathway">
    <text evidence="7 8">Cell wall biogenesis; peptidoglycan biosynthesis.</text>
</comment>
<dbReference type="NCBIfam" id="TIGR01085">
    <property type="entry name" value="murE"/>
    <property type="match status" value="1"/>
</dbReference>
<dbReference type="InterPro" id="IPR035911">
    <property type="entry name" value="MurE/MurF_N"/>
</dbReference>
<evidence type="ECO:0000313" key="12">
    <source>
        <dbReference type="EMBL" id="SCZ50455.1"/>
    </source>
</evidence>
<evidence type="ECO:0000256" key="7">
    <source>
        <dbReference type="HAMAP-Rule" id="MF_00208"/>
    </source>
</evidence>
<feature type="binding site" evidence="7">
    <location>
        <begin position="163"/>
        <end position="164"/>
    </location>
    <ligand>
        <name>UDP-N-acetyl-alpha-D-muramoyl-L-alanyl-D-glutamate</name>
        <dbReference type="ChEBI" id="CHEBI:83900"/>
    </ligand>
</feature>
<name>A0A1G5PLN1_9GAMM</name>
<dbReference type="InterPro" id="IPR005761">
    <property type="entry name" value="UDP-N-AcMur-Glu-dNH2Pim_ligase"/>
</dbReference>
<evidence type="ECO:0000259" key="9">
    <source>
        <dbReference type="Pfam" id="PF01225"/>
    </source>
</evidence>
<gene>
    <name evidence="7" type="primary">murE</name>
    <name evidence="12" type="ORF">SAMN03097708_00421</name>
</gene>
<feature type="short sequence motif" description="Meso-diaminopimelate recognition motif" evidence="7">
    <location>
        <begin position="420"/>
        <end position="423"/>
    </location>
</feature>
<keyword evidence="3 7" id="KW-0133">Cell shape</keyword>
<dbReference type="GO" id="GO:0051301">
    <property type="term" value="P:cell division"/>
    <property type="evidence" value="ECO:0007669"/>
    <property type="project" value="UniProtKB-KW"/>
</dbReference>
<dbReference type="UniPathway" id="UPA00219"/>
<keyword evidence="13" id="KW-1185">Reference proteome</keyword>
<feature type="domain" description="Mur ligase C-terminal" evidence="10">
    <location>
        <begin position="346"/>
        <end position="473"/>
    </location>
</feature>
<accession>A0A1G5PLN1</accession>
<protein>
    <recommendedName>
        <fullName evidence="7">UDP-N-acetylmuramoyl-L-alanyl-D-glutamate--2,6-diaminopimelate ligase</fullName>
        <ecNumber evidence="7">6.3.2.13</ecNumber>
    </recommendedName>
    <alternativeName>
        <fullName evidence="7">Meso-A2pm-adding enzyme</fullName>
    </alternativeName>
    <alternativeName>
        <fullName evidence="7">Meso-diaminopimelate-adding enzyme</fullName>
    </alternativeName>
    <alternativeName>
        <fullName evidence="7">UDP-MurNAc-L-Ala-D-Glu:meso-diaminopimelate ligase</fullName>
    </alternativeName>
    <alternativeName>
        <fullName evidence="7">UDP-MurNAc-tripeptide synthetase</fullName>
    </alternativeName>
    <alternativeName>
        <fullName evidence="7">UDP-N-acetylmuramyl-tripeptide synthetase</fullName>
    </alternativeName>
</protein>
<dbReference type="RefSeq" id="WP_092992090.1">
    <property type="nucleotide sequence ID" value="NZ_FMWD01000001.1"/>
</dbReference>
<feature type="binding site" evidence="7">
    <location>
        <begin position="420"/>
        <end position="423"/>
    </location>
    <ligand>
        <name>meso-2,6-diaminopimelate</name>
        <dbReference type="ChEBI" id="CHEBI:57791"/>
    </ligand>
</feature>
<feature type="binding site" evidence="7">
    <location>
        <begin position="122"/>
        <end position="128"/>
    </location>
    <ligand>
        <name>ATP</name>
        <dbReference type="ChEBI" id="CHEBI:30616"/>
    </ligand>
</feature>
<dbReference type="NCBIfam" id="NF001126">
    <property type="entry name" value="PRK00139.1-4"/>
    <property type="match status" value="1"/>
</dbReference>
<evidence type="ECO:0000256" key="6">
    <source>
        <dbReference type="ARBA" id="ARBA00023316"/>
    </source>
</evidence>
<evidence type="ECO:0000256" key="3">
    <source>
        <dbReference type="ARBA" id="ARBA00022960"/>
    </source>
</evidence>
<dbReference type="SUPFAM" id="SSF53623">
    <property type="entry name" value="MurD-like peptide ligases, catalytic domain"/>
    <property type="match status" value="1"/>
</dbReference>
<dbReference type="STRING" id="415747.SAMN03097708_00421"/>
<keyword evidence="2 7" id="KW-0132">Cell division</keyword>
<feature type="binding site" evidence="7">
    <location>
        <position position="471"/>
    </location>
    <ligand>
        <name>meso-2,6-diaminopimelate</name>
        <dbReference type="ChEBI" id="CHEBI:57791"/>
    </ligand>
</feature>
<sequence length="504" mass="53465">MMAVQIQTPGIRLGELLTGLADPGRFASVVVCGIALDSRRVVEGGLFLALSGHARHGLEYVDSAVAHGAAAILAESADAESATLYRGVPLIKVRHLASQAGRIAGRFYGEPSRQMHVIGVTGTNGKTSVSHFIAASLQQSAPCGVMGTLGAGLFGALHSTGHTTPDPVTLQSLLDSVHRAGASRVVMEVSSHALVQERVAGVGFDTAVFTNLSHEHLDYHGDMEAYAAAKRQLFEQPGLKTAVINADDPVGSDWLADLDADLEIIDYGLAERHGRSPRLLGTDVRLEQTGLSLAIRSPWGSGTLATGLLGRFNAHNLLAALGALLAAGLEFDDALERLSRVQTVPGRMERFGGGELRPLVVVDYAHTPDALEHVLRAAGEHCRGSLWCVFGCGGDRDCEKRPLMGRIAERYADFVVITDDNPRNEDPYSIIEQIQQGMADPDAAQVIRDRGEAMARALQAAVPGDVVVIAGKGHESQQVIGGRSLPFSDRETAARLLGEEVPSD</sequence>
<dbReference type="GO" id="GO:0008765">
    <property type="term" value="F:UDP-N-acetylmuramoylalanyl-D-glutamate-2,6-diaminopimelate ligase activity"/>
    <property type="evidence" value="ECO:0007669"/>
    <property type="project" value="UniProtKB-UniRule"/>
</dbReference>
<keyword evidence="7" id="KW-0963">Cytoplasm</keyword>
<dbReference type="AlphaFoldDB" id="A0A1G5PLN1"/>
<feature type="binding site" evidence="7">
    <location>
        <position position="38"/>
    </location>
    <ligand>
        <name>UDP-N-acetyl-alpha-D-muramoyl-L-alanyl-D-glutamate</name>
        <dbReference type="ChEBI" id="CHEBI:83900"/>
    </ligand>
</feature>
<evidence type="ECO:0000256" key="8">
    <source>
        <dbReference type="RuleBase" id="RU004135"/>
    </source>
</evidence>
<keyword evidence="7" id="KW-0547">Nucleotide-binding</keyword>
<dbReference type="InterPro" id="IPR036565">
    <property type="entry name" value="Mur-like_cat_sf"/>
</dbReference>
<dbReference type="InterPro" id="IPR000713">
    <property type="entry name" value="Mur_ligase_N"/>
</dbReference>
<evidence type="ECO:0000256" key="2">
    <source>
        <dbReference type="ARBA" id="ARBA00022618"/>
    </source>
</evidence>
<dbReference type="GO" id="GO:0005524">
    <property type="term" value="F:ATP binding"/>
    <property type="evidence" value="ECO:0007669"/>
    <property type="project" value="UniProtKB-UniRule"/>
</dbReference>
<dbReference type="EMBL" id="FMWD01000001">
    <property type="protein sequence ID" value="SCZ50455.1"/>
    <property type="molecule type" value="Genomic_DNA"/>
</dbReference>
<feature type="modified residue" description="N6-carboxylysine" evidence="7">
    <location>
        <position position="230"/>
    </location>
</feature>
<dbReference type="GO" id="GO:0071555">
    <property type="term" value="P:cell wall organization"/>
    <property type="evidence" value="ECO:0007669"/>
    <property type="project" value="UniProtKB-KW"/>
</dbReference>
<dbReference type="Proteomes" id="UP000199648">
    <property type="component" value="Unassembled WGS sequence"/>
</dbReference>
<evidence type="ECO:0000256" key="4">
    <source>
        <dbReference type="ARBA" id="ARBA00022984"/>
    </source>
</evidence>
<feature type="binding site" evidence="7">
    <location>
        <position position="475"/>
    </location>
    <ligand>
        <name>meso-2,6-diaminopimelate</name>
        <dbReference type="ChEBI" id="CHEBI:57791"/>
    </ligand>
</feature>
<comment type="similarity">
    <text evidence="1 7">Belongs to the MurCDEF family. MurE subfamily.</text>
</comment>
<dbReference type="SUPFAM" id="SSF53244">
    <property type="entry name" value="MurD-like peptide ligases, peptide-binding domain"/>
    <property type="match status" value="1"/>
</dbReference>
<keyword evidence="4 7" id="KW-0573">Peptidoglycan synthesis</keyword>
<evidence type="ECO:0000256" key="5">
    <source>
        <dbReference type="ARBA" id="ARBA00023306"/>
    </source>
</evidence>
<evidence type="ECO:0000259" key="11">
    <source>
        <dbReference type="Pfam" id="PF08245"/>
    </source>
</evidence>
<dbReference type="HAMAP" id="MF_00208">
    <property type="entry name" value="MurE"/>
    <property type="match status" value="1"/>
</dbReference>
<dbReference type="NCBIfam" id="NF001124">
    <property type="entry name" value="PRK00139.1-2"/>
    <property type="match status" value="1"/>
</dbReference>
<dbReference type="Pfam" id="PF02875">
    <property type="entry name" value="Mur_ligase_C"/>
    <property type="match status" value="1"/>
</dbReference>
<organism evidence="12 13">
    <name type="scientific">Thiohalomonas denitrificans</name>
    <dbReference type="NCBI Taxonomy" id="415747"/>
    <lineage>
        <taxon>Bacteria</taxon>
        <taxon>Pseudomonadati</taxon>
        <taxon>Pseudomonadota</taxon>
        <taxon>Gammaproteobacteria</taxon>
        <taxon>Thiohalomonadales</taxon>
        <taxon>Thiohalomonadaceae</taxon>
        <taxon>Thiohalomonas</taxon>
    </lineage>
</organism>
<dbReference type="EC" id="6.3.2.13" evidence="7"/>
<evidence type="ECO:0000313" key="13">
    <source>
        <dbReference type="Proteomes" id="UP000199648"/>
    </source>
</evidence>
<keyword evidence="5 7" id="KW-0131">Cell cycle</keyword>
<comment type="function">
    <text evidence="7">Catalyzes the addition of meso-diaminopimelic acid to the nucleotide precursor UDP-N-acetylmuramoyl-L-alanyl-D-glutamate (UMAG) in the biosynthesis of bacterial cell-wall peptidoglycan.</text>
</comment>
<dbReference type="GO" id="GO:0008360">
    <property type="term" value="P:regulation of cell shape"/>
    <property type="evidence" value="ECO:0007669"/>
    <property type="project" value="UniProtKB-KW"/>
</dbReference>
<feature type="binding site" evidence="7">
    <location>
        <position position="190"/>
    </location>
    <ligand>
        <name>UDP-N-acetyl-alpha-D-muramoyl-L-alanyl-D-glutamate</name>
        <dbReference type="ChEBI" id="CHEBI:83900"/>
    </ligand>
</feature>
<dbReference type="PANTHER" id="PTHR23135:SF4">
    <property type="entry name" value="UDP-N-ACETYLMURAMOYL-L-ALANYL-D-GLUTAMATE--2,6-DIAMINOPIMELATE LIGASE MURE HOMOLOG, CHLOROPLASTIC"/>
    <property type="match status" value="1"/>
</dbReference>
<feature type="binding site" evidence="7">
    <location>
        <position position="36"/>
    </location>
    <ligand>
        <name>UDP-N-acetyl-alpha-D-muramoyl-L-alanyl-D-glutamate</name>
        <dbReference type="ChEBI" id="CHEBI:83900"/>
    </ligand>
</feature>
<keyword evidence="7" id="KW-0067">ATP-binding</keyword>
<evidence type="ECO:0000259" key="10">
    <source>
        <dbReference type="Pfam" id="PF02875"/>
    </source>
</evidence>
<dbReference type="InterPro" id="IPR004101">
    <property type="entry name" value="Mur_ligase_C"/>
</dbReference>
<dbReference type="Pfam" id="PF01225">
    <property type="entry name" value="Mur_ligase"/>
    <property type="match status" value="1"/>
</dbReference>
<dbReference type="GO" id="GO:0000287">
    <property type="term" value="F:magnesium ion binding"/>
    <property type="evidence" value="ECO:0007669"/>
    <property type="project" value="UniProtKB-UniRule"/>
</dbReference>
<keyword evidence="7" id="KW-0460">Magnesium</keyword>
<dbReference type="Gene3D" id="3.90.190.20">
    <property type="entry name" value="Mur ligase, C-terminal domain"/>
    <property type="match status" value="1"/>
</dbReference>
<dbReference type="Pfam" id="PF08245">
    <property type="entry name" value="Mur_ligase_M"/>
    <property type="match status" value="1"/>
</dbReference>
<dbReference type="SUPFAM" id="SSF63418">
    <property type="entry name" value="MurE/MurF N-terminal domain"/>
    <property type="match status" value="1"/>
</dbReference>
<comment type="catalytic activity">
    <reaction evidence="7">
        <text>UDP-N-acetyl-alpha-D-muramoyl-L-alanyl-D-glutamate + meso-2,6-diaminopimelate + ATP = UDP-N-acetyl-alpha-D-muramoyl-L-alanyl-gamma-D-glutamyl-meso-2,6-diaminopimelate + ADP + phosphate + H(+)</text>
        <dbReference type="Rhea" id="RHEA:23676"/>
        <dbReference type="ChEBI" id="CHEBI:15378"/>
        <dbReference type="ChEBI" id="CHEBI:30616"/>
        <dbReference type="ChEBI" id="CHEBI:43474"/>
        <dbReference type="ChEBI" id="CHEBI:57791"/>
        <dbReference type="ChEBI" id="CHEBI:83900"/>
        <dbReference type="ChEBI" id="CHEBI:83905"/>
        <dbReference type="ChEBI" id="CHEBI:456216"/>
        <dbReference type="EC" id="6.3.2.13"/>
    </reaction>
</comment>
<feature type="domain" description="Mur ligase central" evidence="11">
    <location>
        <begin position="120"/>
        <end position="323"/>
    </location>
</feature>
<feature type="binding site" evidence="7">
    <location>
        <position position="198"/>
    </location>
    <ligand>
        <name>UDP-N-acetyl-alpha-D-muramoyl-L-alanyl-D-glutamate</name>
        <dbReference type="ChEBI" id="CHEBI:83900"/>
    </ligand>
</feature>
<evidence type="ECO:0000256" key="1">
    <source>
        <dbReference type="ARBA" id="ARBA00005898"/>
    </source>
</evidence>
<comment type="caution">
    <text evidence="7">Lacks conserved residue(s) required for the propagation of feature annotation.</text>
</comment>